<organism evidence="1 2">
    <name type="scientific">Caerostris darwini</name>
    <dbReference type="NCBI Taxonomy" id="1538125"/>
    <lineage>
        <taxon>Eukaryota</taxon>
        <taxon>Metazoa</taxon>
        <taxon>Ecdysozoa</taxon>
        <taxon>Arthropoda</taxon>
        <taxon>Chelicerata</taxon>
        <taxon>Arachnida</taxon>
        <taxon>Araneae</taxon>
        <taxon>Araneomorphae</taxon>
        <taxon>Entelegynae</taxon>
        <taxon>Araneoidea</taxon>
        <taxon>Araneidae</taxon>
        <taxon>Caerostris</taxon>
    </lineage>
</organism>
<evidence type="ECO:0000313" key="2">
    <source>
        <dbReference type="Proteomes" id="UP001054837"/>
    </source>
</evidence>
<comment type="caution">
    <text evidence="1">The sequence shown here is derived from an EMBL/GenBank/DDBJ whole genome shotgun (WGS) entry which is preliminary data.</text>
</comment>
<evidence type="ECO:0000313" key="1">
    <source>
        <dbReference type="EMBL" id="GIY12656.1"/>
    </source>
</evidence>
<dbReference type="Proteomes" id="UP001054837">
    <property type="component" value="Unassembled WGS sequence"/>
</dbReference>
<sequence length="119" mass="13596">MICWYAQMSNVEHSQCRAFVVIRCRNGRYITADSTLSDVLHTGNRCHTTPNVTVQFSSNLCRSNSKGFSPFKFLFLEQRNLNGYVKSTLRSIFRFIVPIPALHNSKIQNVTHQTASSRP</sequence>
<dbReference type="AlphaFoldDB" id="A0AAV4QX57"/>
<gene>
    <name evidence="1" type="ORF">CDAR_107841</name>
</gene>
<dbReference type="EMBL" id="BPLQ01005094">
    <property type="protein sequence ID" value="GIY12656.1"/>
    <property type="molecule type" value="Genomic_DNA"/>
</dbReference>
<accession>A0AAV4QX57</accession>
<reference evidence="1 2" key="1">
    <citation type="submission" date="2021-06" db="EMBL/GenBank/DDBJ databases">
        <title>Caerostris darwini draft genome.</title>
        <authorList>
            <person name="Kono N."/>
            <person name="Arakawa K."/>
        </authorList>
    </citation>
    <scope>NUCLEOTIDE SEQUENCE [LARGE SCALE GENOMIC DNA]</scope>
</reference>
<name>A0AAV4QX57_9ARAC</name>
<keyword evidence="2" id="KW-1185">Reference proteome</keyword>
<proteinExistence type="predicted"/>
<protein>
    <submittedName>
        <fullName evidence="1">Uncharacterized protein</fullName>
    </submittedName>
</protein>